<gene>
    <name evidence="1" type="ORF">HID58_002455</name>
</gene>
<name>A0ABQ8EQ05_BRANA</name>
<reference evidence="1 2" key="1">
    <citation type="submission" date="2021-05" db="EMBL/GenBank/DDBJ databases">
        <title>Genome Assembly of Synthetic Allotetraploid Brassica napus Reveals Homoeologous Exchanges between Subgenomes.</title>
        <authorList>
            <person name="Davis J.T."/>
        </authorList>
    </citation>
    <scope>NUCLEOTIDE SEQUENCE [LARGE SCALE GENOMIC DNA]</scope>
    <source>
        <strain evidence="2">cv. Da-Ae</strain>
        <tissue evidence="1">Seedling</tissue>
    </source>
</reference>
<proteinExistence type="predicted"/>
<accession>A0ABQ8EQ05</accession>
<protein>
    <submittedName>
        <fullName evidence="1">Uncharacterized protein</fullName>
    </submittedName>
</protein>
<evidence type="ECO:0000313" key="1">
    <source>
        <dbReference type="EMBL" id="KAH0942818.1"/>
    </source>
</evidence>
<feature type="non-terminal residue" evidence="1">
    <location>
        <position position="112"/>
    </location>
</feature>
<comment type="caution">
    <text evidence="1">The sequence shown here is derived from an EMBL/GenBank/DDBJ whole genome shotgun (WGS) entry which is preliminary data.</text>
</comment>
<keyword evidence="2" id="KW-1185">Reference proteome</keyword>
<organism evidence="1 2">
    <name type="scientific">Brassica napus</name>
    <name type="common">Rape</name>
    <dbReference type="NCBI Taxonomy" id="3708"/>
    <lineage>
        <taxon>Eukaryota</taxon>
        <taxon>Viridiplantae</taxon>
        <taxon>Streptophyta</taxon>
        <taxon>Embryophyta</taxon>
        <taxon>Tracheophyta</taxon>
        <taxon>Spermatophyta</taxon>
        <taxon>Magnoliopsida</taxon>
        <taxon>eudicotyledons</taxon>
        <taxon>Gunneridae</taxon>
        <taxon>Pentapetalae</taxon>
        <taxon>rosids</taxon>
        <taxon>malvids</taxon>
        <taxon>Brassicales</taxon>
        <taxon>Brassicaceae</taxon>
        <taxon>Brassiceae</taxon>
        <taxon>Brassica</taxon>
    </lineage>
</organism>
<dbReference type="Proteomes" id="UP000824890">
    <property type="component" value="Unassembled WGS sequence"/>
</dbReference>
<sequence length="112" mass="12552">ELDLVRLGQSSVVFDVVFLSLRMAPRFVDLVSSPFLSLFFNLVAPFIAARFSGGSFFAIFATPGLDSVFFYVISSLKLELLFFGGRLTFSLPLSFVLLRWHERLVCACLVCE</sequence>
<dbReference type="EMBL" id="JAGKQM010000001">
    <property type="protein sequence ID" value="KAH0942818.1"/>
    <property type="molecule type" value="Genomic_DNA"/>
</dbReference>
<feature type="non-terminal residue" evidence="1">
    <location>
        <position position="1"/>
    </location>
</feature>
<evidence type="ECO:0000313" key="2">
    <source>
        <dbReference type="Proteomes" id="UP000824890"/>
    </source>
</evidence>